<gene>
    <name evidence="1" type="ORF">LIN78_12145</name>
</gene>
<dbReference type="Proteomes" id="UP001165395">
    <property type="component" value="Unassembled WGS sequence"/>
</dbReference>
<dbReference type="EMBL" id="JAJBZT010000006">
    <property type="protein sequence ID" value="MCB6184296.1"/>
    <property type="molecule type" value="Genomic_DNA"/>
</dbReference>
<reference evidence="1" key="1">
    <citation type="submission" date="2021-10" db="EMBL/GenBank/DDBJ databases">
        <title>The complete genome sequence of Leeia sp. TBRC 13508.</title>
        <authorList>
            <person name="Charoenyingcharoen P."/>
            <person name="Yukphan P."/>
        </authorList>
    </citation>
    <scope>NUCLEOTIDE SEQUENCE</scope>
    <source>
        <strain evidence="1">TBRC 13508</strain>
    </source>
</reference>
<accession>A0ABS8D7Z9</accession>
<dbReference type="RefSeq" id="WP_227181107.1">
    <property type="nucleotide sequence ID" value="NZ_JAJBZT010000006.1"/>
</dbReference>
<evidence type="ECO:0000313" key="2">
    <source>
        <dbReference type="Proteomes" id="UP001165395"/>
    </source>
</evidence>
<name>A0ABS8D7Z9_9NEIS</name>
<proteinExistence type="predicted"/>
<comment type="caution">
    <text evidence="1">The sequence shown here is derived from an EMBL/GenBank/DDBJ whole genome shotgun (WGS) entry which is preliminary data.</text>
</comment>
<protein>
    <submittedName>
        <fullName evidence="1">Uncharacterized protein</fullName>
    </submittedName>
</protein>
<evidence type="ECO:0000313" key="1">
    <source>
        <dbReference type="EMBL" id="MCB6184296.1"/>
    </source>
</evidence>
<organism evidence="1 2">
    <name type="scientific">Leeia speluncae</name>
    <dbReference type="NCBI Taxonomy" id="2884804"/>
    <lineage>
        <taxon>Bacteria</taxon>
        <taxon>Pseudomonadati</taxon>
        <taxon>Pseudomonadota</taxon>
        <taxon>Betaproteobacteria</taxon>
        <taxon>Neisseriales</taxon>
        <taxon>Leeiaceae</taxon>
        <taxon>Leeia</taxon>
    </lineage>
</organism>
<keyword evidence="2" id="KW-1185">Reference proteome</keyword>
<sequence length="108" mass="12009">MRKVESLNTNAGELLLKEMTVQEIQAMIKNADSHEGEFDLVGSLISDKFTLSELAYMVEGSPDFGALTQTDLDALEEQLTKLNPRFFALKDRVRNMVAVDRETSLGGN</sequence>